<feature type="region of interest" description="Disordered" evidence="1">
    <location>
        <begin position="778"/>
        <end position="814"/>
    </location>
</feature>
<feature type="compositionally biased region" description="Low complexity" evidence="1">
    <location>
        <begin position="1358"/>
        <end position="1373"/>
    </location>
</feature>
<feature type="region of interest" description="Disordered" evidence="1">
    <location>
        <begin position="321"/>
        <end position="366"/>
    </location>
</feature>
<feature type="compositionally biased region" description="Basic and acidic residues" evidence="1">
    <location>
        <begin position="1814"/>
        <end position="1834"/>
    </location>
</feature>
<feature type="compositionally biased region" description="Acidic residues" evidence="1">
    <location>
        <begin position="1840"/>
        <end position="1850"/>
    </location>
</feature>
<dbReference type="PROSITE" id="PS50096">
    <property type="entry name" value="IQ"/>
    <property type="match status" value="1"/>
</dbReference>
<feature type="compositionally biased region" description="Polar residues" evidence="1">
    <location>
        <begin position="345"/>
        <end position="356"/>
    </location>
</feature>
<feature type="compositionally biased region" description="Acidic residues" evidence="1">
    <location>
        <begin position="1768"/>
        <end position="1788"/>
    </location>
</feature>
<feature type="region of interest" description="Disordered" evidence="1">
    <location>
        <begin position="713"/>
        <end position="742"/>
    </location>
</feature>
<feature type="compositionally biased region" description="Polar residues" evidence="1">
    <location>
        <begin position="1703"/>
        <end position="1719"/>
    </location>
</feature>
<sequence length="2020" mass="223264">MSIEVLTRRIERLKHHIQLLDDGHSHSSAGGSPTYQASKGTTTDLAPLKLVVVAQPSRPVVAVRRGSANGLRSKPPPRSEHSAVAVRERLRQQQAATKGVTQIRDELQAQELQLYDTLLEKYVRETLMEHLCGDPQFFQHNNSAADIVSRASSAASSSQAQTPEMRSRASGEDVTTAETSLSHHHPLPAAMAGRPSSPSHAQQQRSSSDDSLQQQSQSIVGLDTKQRNRNAKVEQLAVACQVLISRRRRFDMLDAKMKDVDLAVLRFNEILADCHRLWKKTTASSVYSTVTSANGILASGTTAAPFAQQLSAAQQSRATKLAPISSIGGGGGRRPSLSPGRSDLTVEQQQPSSSVTPRIAAKADADEQRSNSLKILHAKVNDAQNDIRSAVVRLLLYLNDIVVEVEEQQQQASSQSISGTNAVSSPKQQTISSVVLERKQTGLFEKLLRHCQQIRAAFGDAPEFCPSSLGIICSTPLLMDVSIFSAIENELRGRSTSRSGSGTGDGEIPVAQHRRKSVGGPGAAVLPSNGPEETSPGGADFNSAKRASILAIPRKSISFPQSSTSMLGGRQPLIIPRSVKEAEAQGIQRAHETWLTLANLIAVDIPPTSVPYSKRHVPVVVAAAAATTTTTTAQFNRPSTPNMFLARHQQQQQQQLGHHMNDTHDYFARRADTPEDVDTPQQQHQQQQRNRRTSITVEESVIAAAAEAAIAAISSQPPSPLRPRSSLSHRPEETEYEDTRNAAYPVDEMPVGWDNTTTNNSMHVSAITFADLSKVTEGGDDGNATLPAECNSSNVDQYQQPAQQQEQSRNNNEAVRAMWRARRNLQNASSAATHFGSNQTSPVKQSQRSTPSDSFDEPHSDRLQAIAEKLHRLEAQRKLLKFARGFVVDGRGAARKRLFGLSANTSTTTPLIDEISVLSTFEEHLKSSRQQTGDEHQQRDWASEAEVIGLSRALAERDAIVYRREREALVVIVRFLRGVVSSRKNRERCEERRSVRRAKCAVAVIELWWSIYLPQRQAQRHARRHASNLRLKRYNDRVKRLEAVQASIARISNVGRGFIARRLLGSTYPEAMEAIQKDVVRRALWFKYNQKAVDEQRAVHGQKSIRTQQVQCRIRAAIQLQAFARQIAARNRVRNIKSQQLLERRQYGGATIQERLRAARCLQRGWRSYRARIVAAAKRISFKAASMQRQKNASRDWAESRLVGFMSIIEAKRETQRRRRVIAAREKEERRKARDPARRRAEISAALLGAQKRMQDIVSGQTNSLFLAGLGPSGGDSSAIAQRQIQRILKIDHSSVPKLDLEGNFLSNVSDASRTIEREDDSFEVRLLHRLLQAPLPLLYVFHNFISAKEQQEQQHNAAVAAAPTSTATSGGAKSNQSDAKKKATPPQLLAKNVETDFAVASEDPNTPLMANNSDSSDSDDEEETPTEEGTPRCLAKEMNDEDANHSPEASNPSYPASSATVPQHFQKSNANVAAERLAWKATAITTSRITCRGHGEFLLEDQNGVPRIPSTTEPFARWTIAHSVIRHIFDEAALYAWKMIFSHTIHDAQKQAACSSEEEREARLGRVHQRNSLILACYDCGSEKEWLAQARKNIGFVGKIWTPIKYLEGDSEEDLEERALQSYRFTDDFLLQCFPNAYSLRDVPELLVACGIFRVLKKAITDPLADLSRLAPADPVQVHVHRGKSTQLHVASDLRKPFDAAPQNNNASLSPSPGHSTTSLIDEKFRDVAEKCVLRSLETLVQLQRMADGCFSPTVTTVPSRRAHPLEDDEEVELSNVNGDDDDDEIDAEDREHYDCDDDDDDGYDELPSAVEDRRRQQHHEYNRDDIPDRSDTRLGFIGEDDDGNDDNDDQQHPLSAAGTAPSTTTSNTGGLPHVDDGSAPTTSAAEEDLCDSERDEELARQILLEQPGGPLNTPPEEFSEFPRSGRVEEEDSHADVTALAGTGRGINLPPPQNEDEDDDDSDDATDPFISSIHVTFRSYSTDPPSVTINAPGALESLAERLAMTLTDTRTDAQMLEEI</sequence>
<feature type="compositionally biased region" description="Polar residues" evidence="1">
    <location>
        <begin position="827"/>
        <end position="853"/>
    </location>
</feature>
<feature type="region of interest" description="Disordered" evidence="1">
    <location>
        <begin position="674"/>
        <end position="695"/>
    </location>
</feature>
<feature type="compositionally biased region" description="Low complexity" evidence="1">
    <location>
        <begin position="149"/>
        <end position="160"/>
    </location>
</feature>
<feature type="compositionally biased region" description="Low complexity" evidence="1">
    <location>
        <begin position="797"/>
        <end position="807"/>
    </location>
</feature>
<dbReference type="Proteomes" id="UP000051952">
    <property type="component" value="Unassembled WGS sequence"/>
</dbReference>
<feature type="compositionally biased region" description="Acidic residues" evidence="1">
    <location>
        <begin position="1887"/>
        <end position="1898"/>
    </location>
</feature>
<dbReference type="VEuPathDB" id="TriTrypDB:BSAL_48085"/>
<evidence type="ECO:0000256" key="1">
    <source>
        <dbReference type="SAM" id="MobiDB-lite"/>
    </source>
</evidence>
<name>A0A0S4JW25_BODSA</name>
<feature type="compositionally biased region" description="Low complexity" evidence="1">
    <location>
        <begin position="713"/>
        <end position="728"/>
    </location>
</feature>
<gene>
    <name evidence="2" type="ORF">BSAL_48085</name>
</gene>
<protein>
    <submittedName>
        <fullName evidence="2">Uncharacterized protein</fullName>
    </submittedName>
</protein>
<feature type="compositionally biased region" description="Low complexity" evidence="1">
    <location>
        <begin position="1857"/>
        <end position="1872"/>
    </location>
</feature>
<feature type="compositionally biased region" description="Basic and acidic residues" evidence="1">
    <location>
        <begin position="1435"/>
        <end position="1446"/>
    </location>
</feature>
<feature type="compositionally biased region" description="Polar residues" evidence="1">
    <location>
        <begin position="1448"/>
        <end position="1463"/>
    </location>
</feature>
<keyword evidence="3" id="KW-1185">Reference proteome</keyword>
<reference evidence="3" key="1">
    <citation type="submission" date="2015-09" db="EMBL/GenBank/DDBJ databases">
        <authorList>
            <consortium name="Pathogen Informatics"/>
        </authorList>
    </citation>
    <scope>NUCLEOTIDE SEQUENCE [LARGE SCALE GENOMIC DNA]</scope>
    <source>
        <strain evidence="3">Lake Konstanz</strain>
    </source>
</reference>
<feature type="region of interest" description="Disordered" evidence="1">
    <location>
        <begin position="492"/>
        <end position="541"/>
    </location>
</feature>
<evidence type="ECO:0000313" key="2">
    <source>
        <dbReference type="EMBL" id="CUG94418.1"/>
    </source>
</evidence>
<proteinExistence type="predicted"/>
<accession>A0A0S4JW25</accession>
<feature type="region of interest" description="Disordered" evidence="1">
    <location>
        <begin position="1700"/>
        <end position="1719"/>
    </location>
</feature>
<feature type="region of interest" description="Disordered" evidence="1">
    <location>
        <begin position="149"/>
        <end position="226"/>
    </location>
</feature>
<dbReference type="EMBL" id="CYKH01002246">
    <property type="protein sequence ID" value="CUG94418.1"/>
    <property type="molecule type" value="Genomic_DNA"/>
</dbReference>
<feature type="compositionally biased region" description="Low complexity" evidence="1">
    <location>
        <begin position="202"/>
        <end position="218"/>
    </location>
</feature>
<feature type="compositionally biased region" description="Basic and acidic residues" evidence="1">
    <location>
        <begin position="729"/>
        <end position="740"/>
    </location>
</feature>
<feature type="region of interest" description="Disordered" evidence="1">
    <location>
        <begin position="1356"/>
        <end position="1463"/>
    </location>
</feature>
<feature type="region of interest" description="Disordered" evidence="1">
    <location>
        <begin position="827"/>
        <end position="859"/>
    </location>
</feature>
<evidence type="ECO:0000313" key="3">
    <source>
        <dbReference type="Proteomes" id="UP000051952"/>
    </source>
</evidence>
<dbReference type="OrthoDB" id="266920at2759"/>
<feature type="region of interest" description="Disordered" evidence="1">
    <location>
        <begin position="1752"/>
        <end position="1788"/>
    </location>
</feature>
<feature type="region of interest" description="Disordered" evidence="1">
    <location>
        <begin position="1814"/>
        <end position="1970"/>
    </location>
</feature>
<feature type="compositionally biased region" description="Acidic residues" evidence="1">
    <location>
        <begin position="1955"/>
        <end position="1967"/>
    </location>
</feature>
<organism evidence="2 3">
    <name type="scientific">Bodo saltans</name>
    <name type="common">Flagellated protozoan</name>
    <dbReference type="NCBI Taxonomy" id="75058"/>
    <lineage>
        <taxon>Eukaryota</taxon>
        <taxon>Discoba</taxon>
        <taxon>Euglenozoa</taxon>
        <taxon>Kinetoplastea</taxon>
        <taxon>Metakinetoplastina</taxon>
        <taxon>Eubodonida</taxon>
        <taxon>Bodonidae</taxon>
        <taxon>Bodo</taxon>
    </lineage>
</organism>
<feature type="compositionally biased region" description="Acidic residues" evidence="1">
    <location>
        <begin position="1417"/>
        <end position="1427"/>
    </location>
</feature>